<evidence type="ECO:0000313" key="7">
    <source>
        <dbReference type="Proteomes" id="UP000504637"/>
    </source>
</evidence>
<dbReference type="CDD" id="cd03399">
    <property type="entry name" value="SPFH_flotillin"/>
    <property type="match status" value="1"/>
</dbReference>
<keyword evidence="4" id="KW-0472">Membrane</keyword>
<dbReference type="InterPro" id="IPR027705">
    <property type="entry name" value="Flotillin_fam"/>
</dbReference>
<dbReference type="InterPro" id="IPR036013">
    <property type="entry name" value="Band_7/SPFH_dom_sf"/>
</dbReference>
<evidence type="ECO:0000259" key="6">
    <source>
        <dbReference type="Pfam" id="PF01145"/>
    </source>
</evidence>
<organism evidence="8">
    <name type="scientific">Dissoconium aciculare CBS 342.82</name>
    <dbReference type="NCBI Taxonomy" id="1314786"/>
    <lineage>
        <taxon>Eukaryota</taxon>
        <taxon>Fungi</taxon>
        <taxon>Dikarya</taxon>
        <taxon>Ascomycota</taxon>
        <taxon>Pezizomycotina</taxon>
        <taxon>Dothideomycetes</taxon>
        <taxon>Dothideomycetidae</taxon>
        <taxon>Mycosphaerellales</taxon>
        <taxon>Dissoconiaceae</taxon>
        <taxon>Dissoconium</taxon>
    </lineage>
</organism>
<evidence type="ECO:0000256" key="5">
    <source>
        <dbReference type="RuleBase" id="RU366054"/>
    </source>
</evidence>
<gene>
    <name evidence="8" type="ORF">K489DRAFT_323305</name>
</gene>
<accession>A0A6J3LYK8</accession>
<dbReference type="SUPFAM" id="SSF117892">
    <property type="entry name" value="Band 7/SPFH domain"/>
    <property type="match status" value="1"/>
</dbReference>
<dbReference type="PANTHER" id="PTHR13806">
    <property type="entry name" value="FLOTILLIN-RELATED"/>
    <property type="match status" value="1"/>
</dbReference>
<dbReference type="Pfam" id="PF01145">
    <property type="entry name" value="Band_7"/>
    <property type="match status" value="1"/>
</dbReference>
<dbReference type="Gene3D" id="3.30.479.30">
    <property type="entry name" value="Band 7 domain"/>
    <property type="match status" value="1"/>
</dbReference>
<evidence type="ECO:0000256" key="1">
    <source>
        <dbReference type="ARBA" id="ARBA00004236"/>
    </source>
</evidence>
<dbReference type="GO" id="GO:0005886">
    <property type="term" value="C:plasma membrane"/>
    <property type="evidence" value="ECO:0007669"/>
    <property type="project" value="UniProtKB-SubCell"/>
</dbReference>
<evidence type="ECO:0000256" key="3">
    <source>
        <dbReference type="ARBA" id="ARBA00022475"/>
    </source>
</evidence>
<dbReference type="RefSeq" id="XP_033457764.1">
    <property type="nucleotide sequence ID" value="XM_033601687.1"/>
</dbReference>
<dbReference type="GeneID" id="54359487"/>
<proteinExistence type="inferred from homology"/>
<keyword evidence="3" id="KW-1003">Cell membrane</keyword>
<dbReference type="OrthoDB" id="6080404at2759"/>
<dbReference type="PANTHER" id="PTHR13806:SF31">
    <property type="entry name" value="FLOTILLIN-LIKE PROTEIN 1-RELATED"/>
    <property type="match status" value="1"/>
</dbReference>
<dbReference type="AlphaFoldDB" id="A0A6J3LYK8"/>
<comment type="similarity">
    <text evidence="2 5">Belongs to the band 7/mec-2 family. Flotillin subfamily.</text>
</comment>
<reference evidence="8" key="2">
    <citation type="submission" date="2020-04" db="EMBL/GenBank/DDBJ databases">
        <authorList>
            <consortium name="NCBI Genome Project"/>
        </authorList>
    </citation>
    <scope>NUCLEOTIDE SEQUENCE</scope>
    <source>
        <strain evidence="8">CBS 342.82</strain>
    </source>
</reference>
<name>A0A6J3LYK8_9PEZI</name>
<comment type="subcellular location">
    <subcellularLocation>
        <location evidence="1">Cell membrane</location>
    </subcellularLocation>
</comment>
<protein>
    <submittedName>
        <fullName evidence="8">Flotillin domain protein</fullName>
    </submittedName>
</protein>
<evidence type="ECO:0000256" key="2">
    <source>
        <dbReference type="ARBA" id="ARBA00007161"/>
    </source>
</evidence>
<dbReference type="InterPro" id="IPR001107">
    <property type="entry name" value="Band_7"/>
</dbReference>
<evidence type="ECO:0000256" key="4">
    <source>
        <dbReference type="ARBA" id="ARBA00023136"/>
    </source>
</evidence>
<reference evidence="8" key="1">
    <citation type="submission" date="2020-01" db="EMBL/GenBank/DDBJ databases">
        <authorList>
            <consortium name="DOE Joint Genome Institute"/>
            <person name="Haridas S."/>
            <person name="Albert R."/>
            <person name="Binder M."/>
            <person name="Bloem J."/>
            <person name="Labutti K."/>
            <person name="Salamov A."/>
            <person name="Andreopoulos B."/>
            <person name="Baker S.E."/>
            <person name="Barry K."/>
            <person name="Bills G."/>
            <person name="Bluhm B.H."/>
            <person name="Cannon C."/>
            <person name="Castanera R."/>
            <person name="Culley D.E."/>
            <person name="Daum C."/>
            <person name="Ezra D."/>
            <person name="Gonzalez J.B."/>
            <person name="Henrissat B."/>
            <person name="Kuo A."/>
            <person name="Liang C."/>
            <person name="Lipzen A."/>
            <person name="Lutzoni F."/>
            <person name="Magnuson J."/>
            <person name="Mondo S."/>
            <person name="Nolan M."/>
            <person name="Ohm R."/>
            <person name="Pangilinan J."/>
            <person name="Park H.-J."/>
            <person name="Ramirez L."/>
            <person name="Alfaro M."/>
            <person name="Sun H."/>
            <person name="Tritt A."/>
            <person name="Yoshinaga Y."/>
            <person name="Zwiers L.-H."/>
            <person name="Turgeon B.G."/>
            <person name="Goodwin S.B."/>
            <person name="Spatafora J.W."/>
            <person name="Crous P.W."/>
            <person name="Grigoriev I.V."/>
        </authorList>
    </citation>
    <scope>NUCLEOTIDE SEQUENCE</scope>
    <source>
        <strain evidence="8">CBS 342.82</strain>
    </source>
</reference>
<feature type="domain" description="Band 7" evidence="6">
    <location>
        <begin position="28"/>
        <end position="195"/>
    </location>
</feature>
<keyword evidence="7" id="KW-1185">Reference proteome</keyword>
<reference evidence="8" key="3">
    <citation type="submission" date="2025-08" db="UniProtKB">
        <authorList>
            <consortium name="RefSeq"/>
        </authorList>
    </citation>
    <scope>IDENTIFICATION</scope>
    <source>
        <strain evidence="8">CBS 342.82</strain>
    </source>
</reference>
<evidence type="ECO:0000313" key="8">
    <source>
        <dbReference type="RefSeq" id="XP_033457764.1"/>
    </source>
</evidence>
<dbReference type="Proteomes" id="UP000504637">
    <property type="component" value="Unplaced"/>
</dbReference>
<sequence>MWFHISDPNGYLVKTGLGIEKVDIQKKAFVWPFQKVTKLSITPFDFSMSLQAMTSEKLQFSLPAVFTIGPDDNVEALTRYAVLLTGDSDGQVKARSGAVATGRNHVQEIVKGIIEGETRSIVSNMTMEELFAQRKMFKDQVIECVQKELDQFGLRIYNANVKELQDLGDSKYFESLSRKAHQGAQSQAEVDVALAQGRSKQEIAKINANTSVAATERTIEKSNAEQKLRQREIIIARELKLEQIAADRAAEQKDAELQRVVEEKRAAMELEKQRATQVTRAKIARESAQEQADAEYYSAQQRSNALQYDQKADAEAAFYRTAKAADAHYYQLTKEADALLAAKEKEAEALFIQKKREADGITEMAKAYGHLADVLGGPQGLMQYLMVKEGTLEKLAEANGRALNGLQPKINVWTTGNSDSSSEPLAPIQNLFRALPPLFAGIQDQTGMTPPNWMINMPPEQQRSAAETGALSKQHAVA</sequence>